<dbReference type="EMBL" id="AYRZ02000004">
    <property type="protein sequence ID" value="PHT84422.1"/>
    <property type="molecule type" value="Genomic_DNA"/>
</dbReference>
<protein>
    <recommendedName>
        <fullName evidence="1">VAN3-binding protein-like auxin canalisation domain-containing protein</fullName>
    </recommendedName>
</protein>
<dbReference type="Gramene" id="PHT84422">
    <property type="protein sequence ID" value="PHT84422"/>
    <property type="gene ID" value="T459_12865"/>
</dbReference>
<comment type="caution">
    <text evidence="2">The sequence shown here is derived from an EMBL/GenBank/DDBJ whole genome shotgun (WGS) entry which is preliminary data.</text>
</comment>
<accession>A0A2G2ZR13</accession>
<evidence type="ECO:0000313" key="2">
    <source>
        <dbReference type="EMBL" id="PHT84422.1"/>
    </source>
</evidence>
<evidence type="ECO:0000259" key="1">
    <source>
        <dbReference type="Pfam" id="PF05703"/>
    </source>
</evidence>
<gene>
    <name evidence="2" type="ORF">T459_12865</name>
</gene>
<dbReference type="AlphaFoldDB" id="A0A2G2ZR13"/>
<dbReference type="Pfam" id="PF05703">
    <property type="entry name" value="Auxin_canalis"/>
    <property type="match status" value="1"/>
</dbReference>
<sequence length="142" mass="15678">MVYLKLMLGKLEYQRGNFDAALQVFQRIDIQTLSLKMAKAITEGRRLLKPCSKSDVVPIGVMSLHFMSLLLQEILLKAKSLEKLSRIKVSTIASSSNGKDEDMAKTYMVVVSPATFVATQHAEAMGAKRKYLASVIISAVNV</sequence>
<dbReference type="InterPro" id="IPR008546">
    <property type="entry name" value="VAN3-bd-like_auxin_canal"/>
</dbReference>
<evidence type="ECO:0000313" key="3">
    <source>
        <dbReference type="Proteomes" id="UP000222542"/>
    </source>
</evidence>
<proteinExistence type="predicted"/>
<dbReference type="InterPro" id="IPR043376">
    <property type="entry name" value="NPG1-like"/>
</dbReference>
<dbReference type="Proteomes" id="UP000222542">
    <property type="component" value="Unassembled WGS sequence"/>
</dbReference>
<reference evidence="2 3" key="1">
    <citation type="journal article" date="2014" name="Nat. Genet.">
        <title>Genome sequence of the hot pepper provides insights into the evolution of pungency in Capsicum species.</title>
        <authorList>
            <person name="Kim S."/>
            <person name="Park M."/>
            <person name="Yeom S.I."/>
            <person name="Kim Y.M."/>
            <person name="Lee J.M."/>
            <person name="Lee H.A."/>
            <person name="Seo E."/>
            <person name="Choi J."/>
            <person name="Cheong K."/>
            <person name="Kim K.T."/>
            <person name="Jung K."/>
            <person name="Lee G.W."/>
            <person name="Oh S.K."/>
            <person name="Bae C."/>
            <person name="Kim S.B."/>
            <person name="Lee H.Y."/>
            <person name="Kim S.Y."/>
            <person name="Kim M.S."/>
            <person name="Kang B.C."/>
            <person name="Jo Y.D."/>
            <person name="Yang H.B."/>
            <person name="Jeong H.J."/>
            <person name="Kang W.H."/>
            <person name="Kwon J.K."/>
            <person name="Shin C."/>
            <person name="Lim J.Y."/>
            <person name="Park J.H."/>
            <person name="Huh J.H."/>
            <person name="Kim J.S."/>
            <person name="Kim B.D."/>
            <person name="Cohen O."/>
            <person name="Paran I."/>
            <person name="Suh M.C."/>
            <person name="Lee S.B."/>
            <person name="Kim Y.K."/>
            <person name="Shin Y."/>
            <person name="Noh S.J."/>
            <person name="Park J."/>
            <person name="Seo Y.S."/>
            <person name="Kwon S.Y."/>
            <person name="Kim H.A."/>
            <person name="Park J.M."/>
            <person name="Kim H.J."/>
            <person name="Choi S.B."/>
            <person name="Bosland P.W."/>
            <person name="Reeves G."/>
            <person name="Jo S.H."/>
            <person name="Lee B.W."/>
            <person name="Cho H.T."/>
            <person name="Choi H.S."/>
            <person name="Lee M.S."/>
            <person name="Yu Y."/>
            <person name="Do Choi Y."/>
            <person name="Park B.S."/>
            <person name="van Deynze A."/>
            <person name="Ashrafi H."/>
            <person name="Hill T."/>
            <person name="Kim W.T."/>
            <person name="Pai H.S."/>
            <person name="Ahn H.K."/>
            <person name="Yeam I."/>
            <person name="Giovannoni J.J."/>
            <person name="Rose J.K."/>
            <person name="Sorensen I."/>
            <person name="Lee S.J."/>
            <person name="Kim R.W."/>
            <person name="Choi I.Y."/>
            <person name="Choi B.S."/>
            <person name="Lim J.S."/>
            <person name="Lee Y.H."/>
            <person name="Choi D."/>
        </authorList>
    </citation>
    <scope>NUCLEOTIDE SEQUENCE [LARGE SCALE GENOMIC DNA]</scope>
    <source>
        <strain evidence="3">cv. CM334</strain>
    </source>
</reference>
<dbReference type="PANTHER" id="PTHR44102">
    <property type="entry name" value="PROTEIN NPG1"/>
    <property type="match status" value="1"/>
</dbReference>
<organism evidence="2 3">
    <name type="scientific">Capsicum annuum</name>
    <name type="common">Capsicum pepper</name>
    <dbReference type="NCBI Taxonomy" id="4072"/>
    <lineage>
        <taxon>Eukaryota</taxon>
        <taxon>Viridiplantae</taxon>
        <taxon>Streptophyta</taxon>
        <taxon>Embryophyta</taxon>
        <taxon>Tracheophyta</taxon>
        <taxon>Spermatophyta</taxon>
        <taxon>Magnoliopsida</taxon>
        <taxon>eudicotyledons</taxon>
        <taxon>Gunneridae</taxon>
        <taxon>Pentapetalae</taxon>
        <taxon>asterids</taxon>
        <taxon>lamiids</taxon>
        <taxon>Solanales</taxon>
        <taxon>Solanaceae</taxon>
        <taxon>Solanoideae</taxon>
        <taxon>Capsiceae</taxon>
        <taxon>Capsicum</taxon>
    </lineage>
</organism>
<dbReference type="STRING" id="4072.A0A2G2ZR13"/>
<keyword evidence="3" id="KW-1185">Reference proteome</keyword>
<reference evidence="2 3" key="2">
    <citation type="journal article" date="2017" name="Genome Biol.">
        <title>New reference genome sequences of hot pepper reveal the massive evolution of plant disease-resistance genes by retroduplication.</title>
        <authorList>
            <person name="Kim S."/>
            <person name="Park J."/>
            <person name="Yeom S.I."/>
            <person name="Kim Y.M."/>
            <person name="Seo E."/>
            <person name="Kim K.T."/>
            <person name="Kim M.S."/>
            <person name="Lee J.M."/>
            <person name="Cheong K."/>
            <person name="Shin H.S."/>
            <person name="Kim S.B."/>
            <person name="Han K."/>
            <person name="Lee J."/>
            <person name="Park M."/>
            <person name="Lee H.A."/>
            <person name="Lee H.Y."/>
            <person name="Lee Y."/>
            <person name="Oh S."/>
            <person name="Lee J.H."/>
            <person name="Choi E."/>
            <person name="Choi E."/>
            <person name="Lee S.E."/>
            <person name="Jeon J."/>
            <person name="Kim H."/>
            <person name="Choi G."/>
            <person name="Song H."/>
            <person name="Lee J."/>
            <person name="Lee S.C."/>
            <person name="Kwon J.K."/>
            <person name="Lee H.Y."/>
            <person name="Koo N."/>
            <person name="Hong Y."/>
            <person name="Kim R.W."/>
            <person name="Kang W.H."/>
            <person name="Huh J.H."/>
            <person name="Kang B.C."/>
            <person name="Yang T.J."/>
            <person name="Lee Y.H."/>
            <person name="Bennetzen J.L."/>
            <person name="Choi D."/>
        </authorList>
    </citation>
    <scope>NUCLEOTIDE SEQUENCE [LARGE SCALE GENOMIC DNA]</scope>
    <source>
        <strain evidence="3">cv. CM334</strain>
    </source>
</reference>
<dbReference type="PANTHER" id="PTHR44102:SF4">
    <property type="entry name" value="PROTEIN NPGR1"/>
    <property type="match status" value="1"/>
</dbReference>
<name>A0A2G2ZR13_CAPAN</name>
<feature type="domain" description="VAN3-binding protein-like auxin canalisation" evidence="1">
    <location>
        <begin position="90"/>
        <end position="142"/>
    </location>
</feature>